<dbReference type="Proteomes" id="UP000245768">
    <property type="component" value="Unassembled WGS sequence"/>
</dbReference>
<name>A0A316YQE6_9BASI</name>
<dbReference type="Pfam" id="PF19271">
    <property type="entry name" value="Nis1"/>
    <property type="match status" value="1"/>
</dbReference>
<dbReference type="EMBL" id="KZ819635">
    <property type="protein sequence ID" value="PWN91509.1"/>
    <property type="molecule type" value="Genomic_DNA"/>
</dbReference>
<gene>
    <name evidence="2" type="ORF">FA10DRAFT_258887</name>
</gene>
<reference evidence="2 3" key="1">
    <citation type="journal article" date="2018" name="Mol. Biol. Evol.">
        <title>Broad Genomic Sampling Reveals a Smut Pathogenic Ancestry of the Fungal Clade Ustilaginomycotina.</title>
        <authorList>
            <person name="Kijpornyongpan T."/>
            <person name="Mondo S.J."/>
            <person name="Barry K."/>
            <person name="Sandor L."/>
            <person name="Lee J."/>
            <person name="Lipzen A."/>
            <person name="Pangilinan J."/>
            <person name="LaButti K."/>
            <person name="Hainaut M."/>
            <person name="Henrissat B."/>
            <person name="Grigoriev I.V."/>
            <person name="Spatafora J.W."/>
            <person name="Aime M.C."/>
        </authorList>
    </citation>
    <scope>NUCLEOTIDE SEQUENCE [LARGE SCALE GENOMIC DNA]</scope>
    <source>
        <strain evidence="2 3">MCA 4198</strain>
    </source>
</reference>
<dbReference type="GeneID" id="37041851"/>
<keyword evidence="3" id="KW-1185">Reference proteome</keyword>
<dbReference type="AlphaFoldDB" id="A0A316YQE6"/>
<evidence type="ECO:0000256" key="1">
    <source>
        <dbReference type="SAM" id="SignalP"/>
    </source>
</evidence>
<feature type="chain" id="PRO_5016417873" evidence="1">
    <location>
        <begin position="25"/>
        <end position="154"/>
    </location>
</feature>
<feature type="signal peptide" evidence="1">
    <location>
        <begin position="1"/>
        <end position="24"/>
    </location>
</feature>
<accession>A0A316YQE6</accession>
<sequence>MVAITVKLLFVAIVALSLASVALSASFSVNKLSLANGRTSATPGERINVHFEATSTPSRMSQYSVAFALTTAQDKALESGVGSFPFTAVDLTKLVPRQVITQKGFDVPVSLPYDLSKDKAGEKWKLAAVIFGAAGEDGLIYLAYFHTGIDIRFS</sequence>
<evidence type="ECO:0000313" key="2">
    <source>
        <dbReference type="EMBL" id="PWN91509.1"/>
    </source>
</evidence>
<dbReference type="RefSeq" id="XP_025378707.1">
    <property type="nucleotide sequence ID" value="XM_025519935.1"/>
</dbReference>
<proteinExistence type="predicted"/>
<keyword evidence="1" id="KW-0732">Signal</keyword>
<organism evidence="2 3">
    <name type="scientific">Acaromyces ingoldii</name>
    <dbReference type="NCBI Taxonomy" id="215250"/>
    <lineage>
        <taxon>Eukaryota</taxon>
        <taxon>Fungi</taxon>
        <taxon>Dikarya</taxon>
        <taxon>Basidiomycota</taxon>
        <taxon>Ustilaginomycotina</taxon>
        <taxon>Exobasidiomycetes</taxon>
        <taxon>Exobasidiales</taxon>
        <taxon>Cryptobasidiaceae</taxon>
        <taxon>Acaromyces</taxon>
    </lineage>
</organism>
<protein>
    <submittedName>
        <fullName evidence="2">Uncharacterized protein</fullName>
    </submittedName>
</protein>
<dbReference type="InterPro" id="IPR045469">
    <property type="entry name" value="Nis1"/>
</dbReference>
<evidence type="ECO:0000313" key="3">
    <source>
        <dbReference type="Proteomes" id="UP000245768"/>
    </source>
</evidence>
<dbReference type="InParanoid" id="A0A316YQE6"/>